<comment type="caution">
    <text evidence="1">The sequence shown here is derived from an EMBL/GenBank/DDBJ whole genome shotgun (WGS) entry which is preliminary data.</text>
</comment>
<evidence type="ECO:0000313" key="1">
    <source>
        <dbReference type="EMBL" id="RFU34648.1"/>
    </source>
</evidence>
<keyword evidence="2" id="KW-1185">Reference proteome</keyword>
<dbReference type="OrthoDB" id="2831558at2759"/>
<dbReference type="InterPro" id="IPR051035">
    <property type="entry name" value="Mito_inheritance_9"/>
</dbReference>
<name>A0A3E2HMT2_SCYLI</name>
<dbReference type="PANTHER" id="PTHR36091:SF1">
    <property type="entry name" value="ALTERED INHERITANCE OF MITOCHONDRIA PROTEIN 9, MITOCHONDRIAL"/>
    <property type="match status" value="1"/>
</dbReference>
<feature type="non-terminal residue" evidence="1">
    <location>
        <position position="306"/>
    </location>
</feature>
<sequence>MIGTDMRFYSLKQHGQGILLRDVRQPNIIRSQKQGSRMMFTTPPPVLRKATEDGSKAEISEEEIYQYTRSGESEKLAVRYRRFNLDALLDVAVNSAGNGARSYTKKITHIIDWQSTAVSEILSQNKVPPMRPPPGGYDQMHEPPSEISETVDYSSQEDDIFNHYQRLTRTKKPLRWAAINLPHSSILTGPVSLISGAWSRNDVFSFRHALISIAAHWKDIAPNLKTCPIDFTEHELELHNEEMELLEELGTVLHLLQNQNLISVGGMVLREDYDRAQVVNKCVKEMLLDMGEYEQQKALYEKIWPY</sequence>
<organism evidence="1 2">
    <name type="scientific">Scytalidium lignicola</name>
    <name type="common">Hyphomycete</name>
    <dbReference type="NCBI Taxonomy" id="5539"/>
    <lineage>
        <taxon>Eukaryota</taxon>
        <taxon>Fungi</taxon>
        <taxon>Dikarya</taxon>
        <taxon>Ascomycota</taxon>
        <taxon>Pezizomycotina</taxon>
        <taxon>Leotiomycetes</taxon>
        <taxon>Leotiomycetes incertae sedis</taxon>
        <taxon>Scytalidium</taxon>
    </lineage>
</organism>
<proteinExistence type="predicted"/>
<dbReference type="PANTHER" id="PTHR36091">
    <property type="entry name" value="ALTERED INHERITANCE OF MITOCHONDRIA PROTEIN 9, MITOCHONDRIAL"/>
    <property type="match status" value="1"/>
</dbReference>
<reference evidence="1 2" key="1">
    <citation type="submission" date="2018-05" db="EMBL/GenBank/DDBJ databases">
        <title>Draft genome sequence of Scytalidium lignicola DSM 105466, a ubiquitous saprotrophic fungus.</title>
        <authorList>
            <person name="Buettner E."/>
            <person name="Gebauer A.M."/>
            <person name="Hofrichter M."/>
            <person name="Liers C."/>
            <person name="Kellner H."/>
        </authorList>
    </citation>
    <scope>NUCLEOTIDE SEQUENCE [LARGE SCALE GENOMIC DNA]</scope>
    <source>
        <strain evidence="1 2">DSM 105466</strain>
    </source>
</reference>
<dbReference type="Proteomes" id="UP000258309">
    <property type="component" value="Unassembled WGS sequence"/>
</dbReference>
<dbReference type="OMA" id="ITHIIDW"/>
<dbReference type="GO" id="GO:0005739">
    <property type="term" value="C:mitochondrion"/>
    <property type="evidence" value="ECO:0007669"/>
    <property type="project" value="TreeGrafter"/>
</dbReference>
<feature type="non-terminal residue" evidence="1">
    <location>
        <position position="1"/>
    </location>
</feature>
<evidence type="ECO:0000313" key="2">
    <source>
        <dbReference type="Proteomes" id="UP000258309"/>
    </source>
</evidence>
<protein>
    <submittedName>
        <fullName evidence="1">Uncharacterized protein</fullName>
    </submittedName>
</protein>
<gene>
    <name evidence="1" type="ORF">B7463_g1745</name>
</gene>
<dbReference type="EMBL" id="NCSJ02000018">
    <property type="protein sequence ID" value="RFU34648.1"/>
    <property type="molecule type" value="Genomic_DNA"/>
</dbReference>
<dbReference type="AlphaFoldDB" id="A0A3E2HMT2"/>
<accession>A0A3E2HMT2</accession>